<dbReference type="InterPro" id="IPR004839">
    <property type="entry name" value="Aminotransferase_I/II_large"/>
</dbReference>
<protein>
    <submittedName>
        <fullName evidence="9">PLP-dependent aminotransferase family protein</fullName>
    </submittedName>
</protein>
<dbReference type="GO" id="GO:0008483">
    <property type="term" value="F:transaminase activity"/>
    <property type="evidence" value="ECO:0007669"/>
    <property type="project" value="UniProtKB-KW"/>
</dbReference>
<dbReference type="SUPFAM" id="SSF53383">
    <property type="entry name" value="PLP-dependent transferases"/>
    <property type="match status" value="1"/>
</dbReference>
<comment type="caution">
    <text evidence="9">The sequence shown here is derived from an EMBL/GenBank/DDBJ whole genome shotgun (WGS) entry which is preliminary data.</text>
</comment>
<dbReference type="PANTHER" id="PTHR46577">
    <property type="entry name" value="HTH-TYPE TRANSCRIPTIONAL REGULATORY PROTEIN GABR"/>
    <property type="match status" value="1"/>
</dbReference>
<evidence type="ECO:0000256" key="6">
    <source>
        <dbReference type="ARBA" id="ARBA00023125"/>
    </source>
</evidence>
<dbReference type="InterPro" id="IPR051446">
    <property type="entry name" value="HTH_trans_reg/aminotransferase"/>
</dbReference>
<dbReference type="PANTHER" id="PTHR46577:SF2">
    <property type="entry name" value="TRANSCRIPTIONAL REGULATORY PROTEIN"/>
    <property type="match status" value="1"/>
</dbReference>
<proteinExistence type="inferred from homology"/>
<evidence type="ECO:0000259" key="8">
    <source>
        <dbReference type="PROSITE" id="PS50949"/>
    </source>
</evidence>
<evidence type="ECO:0000256" key="1">
    <source>
        <dbReference type="ARBA" id="ARBA00001933"/>
    </source>
</evidence>
<name>A0ABU6GIX2_9BACL</name>
<dbReference type="InterPro" id="IPR015422">
    <property type="entry name" value="PyrdxlP-dep_Trfase_small"/>
</dbReference>
<keyword evidence="10" id="KW-1185">Reference proteome</keyword>
<comment type="similarity">
    <text evidence="2">In the C-terminal section; belongs to the class-I pyridoxal-phosphate-dependent aminotransferase family.</text>
</comment>
<keyword evidence="5" id="KW-0805">Transcription regulation</keyword>
<dbReference type="Gene3D" id="3.40.640.10">
    <property type="entry name" value="Type I PLP-dependent aspartate aminotransferase-like (Major domain)"/>
    <property type="match status" value="1"/>
</dbReference>
<evidence type="ECO:0000256" key="2">
    <source>
        <dbReference type="ARBA" id="ARBA00005384"/>
    </source>
</evidence>
<accession>A0ABU6GIX2</accession>
<dbReference type="InterPro" id="IPR015421">
    <property type="entry name" value="PyrdxlP-dep_Trfase_major"/>
</dbReference>
<dbReference type="RefSeq" id="WP_326086921.1">
    <property type="nucleotide sequence ID" value="NZ_JARLKZ010000005.1"/>
</dbReference>
<evidence type="ECO:0000256" key="5">
    <source>
        <dbReference type="ARBA" id="ARBA00023015"/>
    </source>
</evidence>
<gene>
    <name evidence="9" type="ORF">P4H66_07445</name>
</gene>
<dbReference type="InterPro" id="IPR000524">
    <property type="entry name" value="Tscrpt_reg_HTH_GntR"/>
</dbReference>
<evidence type="ECO:0000313" key="9">
    <source>
        <dbReference type="EMBL" id="MEC0239694.1"/>
    </source>
</evidence>
<evidence type="ECO:0000256" key="4">
    <source>
        <dbReference type="ARBA" id="ARBA00022898"/>
    </source>
</evidence>
<dbReference type="SMART" id="SM00345">
    <property type="entry name" value="HTH_GNTR"/>
    <property type="match status" value="1"/>
</dbReference>
<dbReference type="InterPro" id="IPR036388">
    <property type="entry name" value="WH-like_DNA-bd_sf"/>
</dbReference>
<dbReference type="PROSITE" id="PS50949">
    <property type="entry name" value="HTH_GNTR"/>
    <property type="match status" value="1"/>
</dbReference>
<feature type="domain" description="HTH gntR-type" evidence="8">
    <location>
        <begin position="11"/>
        <end position="79"/>
    </location>
</feature>
<dbReference type="CDD" id="cd00609">
    <property type="entry name" value="AAT_like"/>
    <property type="match status" value="1"/>
</dbReference>
<dbReference type="Proteomes" id="UP001344632">
    <property type="component" value="Unassembled WGS sequence"/>
</dbReference>
<reference evidence="9 10" key="1">
    <citation type="submission" date="2023-03" db="EMBL/GenBank/DDBJ databases">
        <title>Bacillus Genome Sequencing.</title>
        <authorList>
            <person name="Dunlap C."/>
        </authorList>
    </citation>
    <scope>NUCLEOTIDE SEQUENCE [LARGE SCALE GENOMIC DNA]</scope>
    <source>
        <strain evidence="9 10">BD-525</strain>
    </source>
</reference>
<evidence type="ECO:0000256" key="7">
    <source>
        <dbReference type="ARBA" id="ARBA00023163"/>
    </source>
</evidence>
<dbReference type="InterPro" id="IPR015424">
    <property type="entry name" value="PyrdxlP-dep_Trfase"/>
</dbReference>
<dbReference type="Pfam" id="PF00392">
    <property type="entry name" value="GntR"/>
    <property type="match status" value="1"/>
</dbReference>
<dbReference type="EMBL" id="JARLKZ010000005">
    <property type="protein sequence ID" value="MEC0239694.1"/>
    <property type="molecule type" value="Genomic_DNA"/>
</dbReference>
<dbReference type="SUPFAM" id="SSF46785">
    <property type="entry name" value="Winged helix' DNA-binding domain"/>
    <property type="match status" value="1"/>
</dbReference>
<keyword evidence="3 9" id="KW-0808">Transferase</keyword>
<keyword evidence="3 9" id="KW-0032">Aminotransferase</keyword>
<dbReference type="Gene3D" id="1.10.10.10">
    <property type="entry name" value="Winged helix-like DNA-binding domain superfamily/Winged helix DNA-binding domain"/>
    <property type="match status" value="1"/>
</dbReference>
<dbReference type="CDD" id="cd07377">
    <property type="entry name" value="WHTH_GntR"/>
    <property type="match status" value="1"/>
</dbReference>
<dbReference type="InterPro" id="IPR036390">
    <property type="entry name" value="WH_DNA-bd_sf"/>
</dbReference>
<keyword evidence="7" id="KW-0804">Transcription</keyword>
<evidence type="ECO:0000313" key="10">
    <source>
        <dbReference type="Proteomes" id="UP001344632"/>
    </source>
</evidence>
<dbReference type="PRINTS" id="PR00035">
    <property type="entry name" value="HTHGNTR"/>
</dbReference>
<sequence>MNWKPEHSGEMPMYKQIYIHFENQIRSGTLQSGARLPTERELARKLSVNRSTVTTAYEELRSSGLIESRQGSGTRVSGFMWETKPARQPQWQRYNRRVVYDTSEPIRNLVHQSLGHQDIIHMIRGELSPDLMPLSLLHQASQQLNYDVPFSYFEDWRGDVQLRETLAQFLTARMNIHSDSANILVTSGVKHALSLIARTLLQPGDAIAVEGPSYLYSMQVFAEEGLRMVKLEVDEEGLIPEQLPTLYQQFGVRMVFTNPTYQNPTGTTMSTSRRQKLLEICKQLNIPLVEDDPYSLLHLGTTLPMVPSIKSMDQKSQYVIYIGTLSKISTPGMRIGYVAAPEPVIRRLVEAKNRMGYSTSHMGERLAHYFLNEEGLDTHLDRVRRELSRRREYMLQAIQREAGGYLELIAPDAPAGGYYLWLRLKDEHALVSEKLWIEKAIQHGVSFYPGSVFGEGGGKLRLTYASIGIEEIDEGIKRLGRQLRDMSGNPIG</sequence>
<dbReference type="Gene3D" id="3.90.1150.10">
    <property type="entry name" value="Aspartate Aminotransferase, domain 1"/>
    <property type="match status" value="1"/>
</dbReference>
<dbReference type="Pfam" id="PF00155">
    <property type="entry name" value="Aminotran_1_2"/>
    <property type="match status" value="1"/>
</dbReference>
<keyword evidence="6" id="KW-0238">DNA-binding</keyword>
<evidence type="ECO:0000256" key="3">
    <source>
        <dbReference type="ARBA" id="ARBA00022576"/>
    </source>
</evidence>
<comment type="cofactor">
    <cofactor evidence="1">
        <name>pyridoxal 5'-phosphate</name>
        <dbReference type="ChEBI" id="CHEBI:597326"/>
    </cofactor>
</comment>
<organism evidence="9 10">
    <name type="scientific">Paenibacillus dokdonensis</name>
    <dbReference type="NCBI Taxonomy" id="2567944"/>
    <lineage>
        <taxon>Bacteria</taxon>
        <taxon>Bacillati</taxon>
        <taxon>Bacillota</taxon>
        <taxon>Bacilli</taxon>
        <taxon>Bacillales</taxon>
        <taxon>Paenibacillaceae</taxon>
        <taxon>Paenibacillus</taxon>
    </lineage>
</organism>
<keyword evidence="4" id="KW-0663">Pyridoxal phosphate</keyword>